<organism evidence="1 2">
    <name type="scientific">Williamsia deligens</name>
    <dbReference type="NCBI Taxonomy" id="321325"/>
    <lineage>
        <taxon>Bacteria</taxon>
        <taxon>Bacillati</taxon>
        <taxon>Actinomycetota</taxon>
        <taxon>Actinomycetes</taxon>
        <taxon>Mycobacteriales</taxon>
        <taxon>Nocardiaceae</taxon>
        <taxon>Williamsia</taxon>
    </lineage>
</organism>
<name>A0ABW3G9G2_9NOCA</name>
<dbReference type="Proteomes" id="UP001597068">
    <property type="component" value="Unassembled WGS sequence"/>
</dbReference>
<dbReference type="RefSeq" id="WP_253649258.1">
    <property type="nucleotide sequence ID" value="NZ_BAAAMO010000005.1"/>
</dbReference>
<proteinExistence type="predicted"/>
<dbReference type="EMBL" id="JBHTIL010000004">
    <property type="protein sequence ID" value="MFD0927234.1"/>
    <property type="molecule type" value="Genomic_DNA"/>
</dbReference>
<gene>
    <name evidence="1" type="ORF">ACFQ04_15960</name>
</gene>
<comment type="caution">
    <text evidence="1">The sequence shown here is derived from an EMBL/GenBank/DDBJ whole genome shotgun (WGS) entry which is preliminary data.</text>
</comment>
<accession>A0ABW3G9G2</accession>
<keyword evidence="2" id="KW-1185">Reference proteome</keyword>
<protein>
    <submittedName>
        <fullName evidence="1">Uncharacterized protein</fullName>
    </submittedName>
</protein>
<sequence length="70" mass="7874">MTALEIEVADHIEDLPAPDGFEWCAVSDEQYEKACADRSLPTAYVEYFDGDHVTMRYLVGQHDLAPAVTR</sequence>
<reference evidence="2" key="1">
    <citation type="journal article" date="2019" name="Int. J. Syst. Evol. Microbiol.">
        <title>The Global Catalogue of Microorganisms (GCM) 10K type strain sequencing project: providing services to taxonomists for standard genome sequencing and annotation.</title>
        <authorList>
            <consortium name="The Broad Institute Genomics Platform"/>
            <consortium name="The Broad Institute Genome Sequencing Center for Infectious Disease"/>
            <person name="Wu L."/>
            <person name="Ma J."/>
        </authorList>
    </citation>
    <scope>NUCLEOTIDE SEQUENCE [LARGE SCALE GENOMIC DNA]</scope>
    <source>
        <strain evidence="2">CCUG 50873</strain>
    </source>
</reference>
<evidence type="ECO:0000313" key="2">
    <source>
        <dbReference type="Proteomes" id="UP001597068"/>
    </source>
</evidence>
<evidence type="ECO:0000313" key="1">
    <source>
        <dbReference type="EMBL" id="MFD0927234.1"/>
    </source>
</evidence>